<feature type="compositionally biased region" description="Acidic residues" evidence="1">
    <location>
        <begin position="67"/>
        <end position="81"/>
    </location>
</feature>
<sequence>MKFIRDIISEKRAQAEAGAAVSQDSRELSDLINRRLDASFDVKTEPRAAAPEPAAPSRPPLPRSLFAEEEPEDFEPLTEDDPYIREILNPSLASEDAVDDDTDLDDDFDDGLDEEDDLLAEAAASDAEDPDAGEAFGSAEADIRDLLAAEDVAAAPVPSQAPEADLDAECDAAGEDTGPVEDRQPIDPFADTGFASAKAEYPLLDEDMPQPAPMAKVAAPAEPATAAPAAVTAAGWAGTMPRPSAEREVSKP</sequence>
<dbReference type="Proteomes" id="UP000231553">
    <property type="component" value="Unassembled WGS sequence"/>
</dbReference>
<dbReference type="EMBL" id="PGTB01000084">
    <property type="protein sequence ID" value="PJE35556.1"/>
    <property type="molecule type" value="Genomic_DNA"/>
</dbReference>
<keyword evidence="3" id="KW-1185">Reference proteome</keyword>
<name>A0A2M8IYE5_9RHOB</name>
<feature type="non-terminal residue" evidence="2">
    <location>
        <position position="252"/>
    </location>
</feature>
<feature type="compositionally biased region" description="Acidic residues" evidence="1">
    <location>
        <begin position="164"/>
        <end position="174"/>
    </location>
</feature>
<feature type="compositionally biased region" description="Pro residues" evidence="1">
    <location>
        <begin position="53"/>
        <end position="62"/>
    </location>
</feature>
<dbReference type="AlphaFoldDB" id="A0A2M8IYE5"/>
<reference evidence="2 3" key="1">
    <citation type="journal article" date="2018" name="Int. J. Syst. Evol. Microbiol.">
        <title>Pseudooceanicola lipolyticus sp. nov., a marine alphaproteobacterium, reclassification of Oceanicola flagellatus as Pseudooceanicola flagellatus comb. nov. and emended description of the genus Pseudooceanicola.</title>
        <authorList>
            <person name="Huang M.-M."/>
            <person name="Guo L.-L."/>
            <person name="Wu Y.-H."/>
            <person name="Lai Q.-L."/>
            <person name="Shao Z.-Z."/>
            <person name="Wang C.-S."/>
            <person name="Wu M."/>
            <person name="Xu X.-W."/>
        </authorList>
    </citation>
    <scope>NUCLEOTIDE SEQUENCE [LARGE SCALE GENOMIC DNA]</scope>
    <source>
        <strain evidence="2 3">157</strain>
    </source>
</reference>
<feature type="region of interest" description="Disordered" evidence="1">
    <location>
        <begin position="40"/>
        <end position="190"/>
    </location>
</feature>
<comment type="caution">
    <text evidence="2">The sequence shown here is derived from an EMBL/GenBank/DDBJ whole genome shotgun (WGS) entry which is preliminary data.</text>
</comment>
<evidence type="ECO:0000313" key="2">
    <source>
        <dbReference type="EMBL" id="PJE35556.1"/>
    </source>
</evidence>
<evidence type="ECO:0000313" key="3">
    <source>
        <dbReference type="Proteomes" id="UP000231553"/>
    </source>
</evidence>
<protein>
    <submittedName>
        <fullName evidence="2">Uncharacterized protein</fullName>
    </submittedName>
</protein>
<proteinExistence type="predicted"/>
<evidence type="ECO:0000256" key="1">
    <source>
        <dbReference type="SAM" id="MobiDB-lite"/>
    </source>
</evidence>
<organism evidence="2 3">
    <name type="scientific">Pseudooceanicola lipolyticus</name>
    <dbReference type="NCBI Taxonomy" id="2029104"/>
    <lineage>
        <taxon>Bacteria</taxon>
        <taxon>Pseudomonadati</taxon>
        <taxon>Pseudomonadota</taxon>
        <taxon>Alphaproteobacteria</taxon>
        <taxon>Rhodobacterales</taxon>
        <taxon>Paracoccaceae</taxon>
        <taxon>Pseudooceanicola</taxon>
    </lineage>
</organism>
<gene>
    <name evidence="2" type="ORF">CVM52_16500</name>
</gene>
<feature type="compositionally biased region" description="Acidic residues" evidence="1">
    <location>
        <begin position="96"/>
        <end position="119"/>
    </location>
</feature>
<accession>A0A2M8IYE5</accession>